<reference evidence="2 3" key="3">
    <citation type="journal article" date="2008" name="BMC Genomics">
        <title>The genome of the versatile nitrogen fixer Azorhizobium caulinodans ORS571.</title>
        <authorList>
            <person name="Lee KB."/>
            <person name="Backer P.D."/>
            <person name="Aono T."/>
            <person name="Liu CT."/>
            <person name="Suzuki S."/>
            <person name="Suzuki T."/>
            <person name="Kaneko T."/>
            <person name="Yamada M."/>
            <person name="Tabata S."/>
            <person name="Kupfer D.M."/>
            <person name="Najar F.Z."/>
            <person name="Wiley G.B."/>
            <person name="Roe B."/>
            <person name="Binnewies T.T."/>
            <person name="Ussery D.W."/>
            <person name="D'Haeze W."/>
            <person name="Herder J.D."/>
            <person name="Gevers D."/>
            <person name="Vereecke D."/>
            <person name="Holsters M."/>
            <person name="Oyaizu H."/>
        </authorList>
    </citation>
    <scope>NUCLEOTIDE SEQUENCE [LARGE SCALE GENOMIC DNA]</scope>
    <source>
        <strain evidence="3">ATCC 43989 / DSM 5975 / JCM 20966 / LMG 6465 / NBRC 14845 / NCIMB 13405 / ORS 571</strain>
    </source>
</reference>
<reference evidence="2 3" key="5">
    <citation type="journal article" date="2010" name="Appl. Environ. Microbiol.">
        <title>phrR-like gene praR of Azorhizobium caulinodans ORS571 is essential for symbiosis with Sesbania rostrata and is involved in expression of reb genes.</title>
        <authorList>
            <person name="Akiba N."/>
            <person name="Aono T."/>
            <person name="Toyazaki H."/>
            <person name="Sato S."/>
            <person name="Oyaizu H."/>
        </authorList>
    </citation>
    <scope>NUCLEOTIDE SEQUENCE [LARGE SCALE GENOMIC DNA]</scope>
    <source>
        <strain evidence="3">ATCC 43989 / DSM 5975 / JCM 20966 / LMG 6465 / NBRC 14845 / NCIMB 13405 / ORS 571</strain>
    </source>
</reference>
<evidence type="ECO:0000256" key="1">
    <source>
        <dbReference type="SAM" id="MobiDB-lite"/>
    </source>
</evidence>
<reference evidence="2 3" key="4">
    <citation type="journal article" date="2009" name="Appl. Environ. Microbiol.">
        <title>Comparative genome-wide transcriptional profiling of Azorhizobium caulinodans ORS571 grown under free-living and symbiotic conditions.</title>
        <authorList>
            <person name="Tsukada S."/>
            <person name="Aono T."/>
            <person name="Akiba N."/>
            <person name="Lee KB."/>
            <person name="Liu CT."/>
            <person name="Toyazaki H."/>
            <person name="Oyaizu H."/>
        </authorList>
    </citation>
    <scope>NUCLEOTIDE SEQUENCE [LARGE SCALE GENOMIC DNA]</scope>
    <source>
        <strain evidence="3">ATCC 43989 / DSM 5975 / JCM 20966 / LMG 6465 / NBRC 14845 / NCIMB 13405 / ORS 571</strain>
    </source>
</reference>
<evidence type="ECO:0000313" key="2">
    <source>
        <dbReference type="EMBL" id="BAF90423.1"/>
    </source>
</evidence>
<dbReference type="Proteomes" id="UP000000270">
    <property type="component" value="Chromosome"/>
</dbReference>
<keyword evidence="3" id="KW-1185">Reference proteome</keyword>
<reference evidence="2 3" key="1">
    <citation type="journal article" date="2007" name="Appl. Environ. Microbiol.">
        <title>Rhizobial factors required for stem nodule maturation and maintenance in Sesbania rostrata-Azorhizobium caulinodans ORS571 symbiosis.</title>
        <authorList>
            <person name="Suzuki S."/>
            <person name="Aono T."/>
            <person name="Lee KB."/>
            <person name="Suzuki T."/>
            <person name="Liu CT."/>
            <person name="Miwa H."/>
            <person name="Wakao S."/>
            <person name="Iki T."/>
            <person name="Oyaizu H."/>
        </authorList>
    </citation>
    <scope>NUCLEOTIDE SEQUENCE [LARGE SCALE GENOMIC DNA]</scope>
    <source>
        <strain evidence="3">ATCC 43989 / DSM 5975 / JCM 20966 / LMG 6465 / NBRC 14845 / NCIMB 13405 / ORS 571</strain>
    </source>
</reference>
<feature type="region of interest" description="Disordered" evidence="1">
    <location>
        <begin position="53"/>
        <end position="74"/>
    </location>
</feature>
<feature type="region of interest" description="Disordered" evidence="1">
    <location>
        <begin position="1"/>
        <end position="21"/>
    </location>
</feature>
<dbReference type="AlphaFoldDB" id="A8HWF3"/>
<proteinExistence type="predicted"/>
<dbReference type="STRING" id="438753.AZC_4425"/>
<reference evidence="3" key="2">
    <citation type="submission" date="2007-04" db="EMBL/GenBank/DDBJ databases">
        <title>Complete genome sequence of the nitrogen-fixing bacterium Azorhizobium caulinodans ORS571.</title>
        <authorList>
            <person name="Lee K.B."/>
            <person name="Backer P.D."/>
            <person name="Aono T."/>
            <person name="Liu C.T."/>
            <person name="Suzuki S."/>
            <person name="Suzuki T."/>
            <person name="Kaneko T."/>
            <person name="Yamada M."/>
            <person name="Tabata S."/>
            <person name="Kupfer D.M."/>
            <person name="Najar F.Z."/>
            <person name="Wiley G.B."/>
            <person name="Roe B."/>
            <person name="Binnewies T."/>
            <person name="Ussery D."/>
            <person name="Vereecke D."/>
            <person name="Gevers D."/>
            <person name="Holsters M."/>
            <person name="Oyaizu H."/>
        </authorList>
    </citation>
    <scope>NUCLEOTIDE SEQUENCE [LARGE SCALE GENOMIC DNA]</scope>
    <source>
        <strain evidence="3">ATCC 43989 / DSM 5975 / JCM 20966 / LMG 6465 / NBRC 14845 / NCIMB 13405 / ORS 571</strain>
    </source>
</reference>
<dbReference type="eggNOG" id="ENOG5033J2F">
    <property type="taxonomic scope" value="Bacteria"/>
</dbReference>
<gene>
    <name evidence="2" type="ordered locus">AZC_4425</name>
</gene>
<organism evidence="2 3">
    <name type="scientific">Azorhizobium caulinodans (strain ATCC 43989 / DSM 5975 / JCM 20966 / LMG 6465 / NBRC 14845 / NCIMB 13405 / ORS 571)</name>
    <dbReference type="NCBI Taxonomy" id="438753"/>
    <lineage>
        <taxon>Bacteria</taxon>
        <taxon>Pseudomonadati</taxon>
        <taxon>Pseudomonadota</taxon>
        <taxon>Alphaproteobacteria</taxon>
        <taxon>Hyphomicrobiales</taxon>
        <taxon>Xanthobacteraceae</taxon>
        <taxon>Azorhizobium</taxon>
    </lineage>
</organism>
<name>A8HWF3_AZOC5</name>
<sequence length="164" mass="17820">MPKSRGTASAGHTAPVARTAGGRMKHALAKVASALAGGALLAASLAEPAGAQLQGMPRSDLPAQGSTDPEIDPFPFDPRLEIRSYVASRLPTEWWAKEPIYNLGLFSVEIHPPAAWRGNPTSAMMRLCPPARHEIWRHLQKIELRPFYHDAPWPAFTCRPGTVP</sequence>
<dbReference type="HOGENOM" id="CLU_137196_0_0_5"/>
<evidence type="ECO:0000313" key="3">
    <source>
        <dbReference type="Proteomes" id="UP000000270"/>
    </source>
</evidence>
<accession>A8HWF3</accession>
<protein>
    <submittedName>
        <fullName evidence="2">Uncharacterized protein</fullName>
    </submittedName>
</protein>
<reference evidence="2 3" key="6">
    <citation type="journal article" date="2011" name="Appl. Environ. Microbiol.">
        <title>Involvement of the azorhizobial chromosome partition gene (parA) in the onset of bacteroid differentiation during Sesbania rostrata stem nodule development.</title>
        <authorList>
            <person name="Liu CT."/>
            <person name="Lee KB."/>
            <person name="Wang YS."/>
            <person name="Peng MH."/>
            <person name="Lee KT."/>
            <person name="Suzuki S."/>
            <person name="Suzuki T."/>
            <person name="Oyaizu H."/>
        </authorList>
    </citation>
    <scope>NUCLEOTIDE SEQUENCE [LARGE SCALE GENOMIC DNA]</scope>
    <source>
        <strain evidence="3">ATCC 43989 / DSM 5975 / JCM 20966 / LMG 6465 / NBRC 14845 / NCIMB 13405 / ORS 571</strain>
    </source>
</reference>
<dbReference type="KEGG" id="azc:AZC_4425"/>
<dbReference type="EMBL" id="AP009384">
    <property type="protein sequence ID" value="BAF90423.1"/>
    <property type="molecule type" value="Genomic_DNA"/>
</dbReference>